<dbReference type="EMBL" id="JAQHXR010000004">
    <property type="protein sequence ID" value="MDA3969492.1"/>
    <property type="molecule type" value="Genomic_DNA"/>
</dbReference>
<name>A0ABT4VFV6_9HELI</name>
<dbReference type="InterPro" id="IPR036322">
    <property type="entry name" value="WD40_repeat_dom_sf"/>
</dbReference>
<dbReference type="PANTHER" id="PTHR44019">
    <property type="entry name" value="WD REPEAT-CONTAINING PROTEIN 55"/>
    <property type="match status" value="1"/>
</dbReference>
<dbReference type="InterPro" id="IPR001680">
    <property type="entry name" value="WD40_rpt"/>
</dbReference>
<dbReference type="SMART" id="SM00320">
    <property type="entry name" value="WD40"/>
    <property type="match status" value="3"/>
</dbReference>
<comment type="caution">
    <text evidence="3">The sequence shown here is derived from an EMBL/GenBank/DDBJ whole genome shotgun (WGS) entry which is preliminary data.</text>
</comment>
<sequence>MLPIKNHLRLVGSVLSIATNKTHIICIDNFYNISTFFLENKVIDKTLNLSKTAEPLHHFSKAVAVSNRDSKLGVGFAKTPKAIILSATPEIAPIASLDWQKLEVSKVTFSKEDNFVSTGGEDGRVLLYSADNYSFLIGLPPFPDYIASIVFSDADSLLFASCFNGKAVVFDVEKNRTLLDIECESIIEDALFFDNDTKLFCVTKNGYTIVYDLLSKEKISEFQIQGAWLTICQKLPNPNFAVVGGKNKSMYIMNLYANKIIDSITMENLGLTAMFLDSSILYVGHSDGAIDIIDLDSYKEEMLECLSNDDLIGAIKLIREQNIFLQTLEEYITKIETLWKTKLQEAIDLLAVDKINEAQAVVEPFMKDPKKKEEFDYYWQQKASVASFLDAIEANNLQEAYMLVDKYPYLKETIAFSQIDSKWDKSFEAAKRLLAQNAQINLPKAQELLNPFANVKCKKEAVMMLLRNTSKFLQAEEEYKAKRFEEYFKLCDRFPFLQETLIYKSALLIGDQIMQRINALENQGEYQKAHDVCKLLASMIPFKIVANDKLKSLKLKLEFIQAYSENKLSELFAMAESNYELRSLKECRKIYDDFKAKEKMAFSFASKGKGKEVLDTLKEYLYIECWRDKIASILKLAYLSEFMLNAPGKAGAIEGVSWKETFQYYIERYSKDEEIKKIAEEMGLIDVLNSIPFEGNREGYLSAIVADSLLSIDDKPLVQHETSEGKNEK</sequence>
<proteinExistence type="predicted"/>
<reference evidence="3 4" key="1">
    <citation type="submission" date="2023-01" db="EMBL/GenBank/DDBJ databases">
        <title>Description of Helicobacter ibis sp. nov. isolated from faecal droppings of black-faced ibis (Theristicus melanopis).</title>
        <authorList>
            <person name="Lopez-Cantillo M."/>
            <person name="Vidal-Veuthey B."/>
            <person name="Mella A."/>
            <person name="De La Haba R."/>
            <person name="Collado L."/>
        </authorList>
    </citation>
    <scope>NUCLEOTIDE SEQUENCE [LARGE SCALE GENOMIC DNA]</scope>
    <source>
        <strain evidence="3 4">A82</strain>
    </source>
</reference>
<protein>
    <submittedName>
        <fullName evidence="3">WD40 repeat domain-containing protein</fullName>
    </submittedName>
</protein>
<dbReference type="Gene3D" id="2.130.10.10">
    <property type="entry name" value="YVTN repeat-like/Quinoprotein amine dehydrogenase"/>
    <property type="match status" value="2"/>
</dbReference>
<dbReference type="InterPro" id="IPR015943">
    <property type="entry name" value="WD40/YVTN_repeat-like_dom_sf"/>
</dbReference>
<dbReference type="InterPro" id="IPR050505">
    <property type="entry name" value="WDR55/POC1"/>
</dbReference>
<organism evidence="3 4">
    <name type="scientific">Helicobacter ibis</name>
    <dbReference type="NCBI Taxonomy" id="2962633"/>
    <lineage>
        <taxon>Bacteria</taxon>
        <taxon>Pseudomonadati</taxon>
        <taxon>Campylobacterota</taxon>
        <taxon>Epsilonproteobacteria</taxon>
        <taxon>Campylobacterales</taxon>
        <taxon>Helicobacteraceae</taxon>
        <taxon>Helicobacter</taxon>
    </lineage>
</organism>
<keyword evidence="4" id="KW-1185">Reference proteome</keyword>
<evidence type="ECO:0000256" key="1">
    <source>
        <dbReference type="ARBA" id="ARBA00022574"/>
    </source>
</evidence>
<evidence type="ECO:0000313" key="3">
    <source>
        <dbReference type="EMBL" id="MDA3969492.1"/>
    </source>
</evidence>
<dbReference type="Proteomes" id="UP001210261">
    <property type="component" value="Unassembled WGS sequence"/>
</dbReference>
<evidence type="ECO:0000256" key="2">
    <source>
        <dbReference type="ARBA" id="ARBA00022737"/>
    </source>
</evidence>
<accession>A0ABT4VFV6</accession>
<dbReference type="PANTHER" id="PTHR44019:SF8">
    <property type="entry name" value="POC1 CENTRIOLAR PROTEIN HOMOLOG"/>
    <property type="match status" value="1"/>
</dbReference>
<gene>
    <name evidence="3" type="ORF">PF021_07410</name>
</gene>
<dbReference type="SUPFAM" id="SSF50978">
    <property type="entry name" value="WD40 repeat-like"/>
    <property type="match status" value="1"/>
</dbReference>
<keyword evidence="1" id="KW-0853">WD repeat</keyword>
<keyword evidence="2" id="KW-0677">Repeat</keyword>
<dbReference type="RefSeq" id="WP_271021848.1">
    <property type="nucleotide sequence ID" value="NZ_JAQHXR010000004.1"/>
</dbReference>
<evidence type="ECO:0000313" key="4">
    <source>
        <dbReference type="Proteomes" id="UP001210261"/>
    </source>
</evidence>